<accession>A0AAU1I2L3</accession>
<dbReference type="GO" id="GO:0004553">
    <property type="term" value="F:hydrolase activity, hydrolyzing O-glycosyl compounds"/>
    <property type="evidence" value="ECO:0007669"/>
    <property type="project" value="InterPro"/>
</dbReference>
<dbReference type="PROSITE" id="PS51762">
    <property type="entry name" value="GH16_2"/>
    <property type="match status" value="1"/>
</dbReference>
<dbReference type="InterPro" id="IPR013320">
    <property type="entry name" value="ConA-like_dom_sf"/>
</dbReference>
<evidence type="ECO:0000256" key="1">
    <source>
        <dbReference type="ARBA" id="ARBA00006865"/>
    </source>
</evidence>
<organism evidence="3">
    <name type="scientific">Streptomyces sp. NBC_00180</name>
    <dbReference type="NCBI Taxonomy" id="2903632"/>
    <lineage>
        <taxon>Bacteria</taxon>
        <taxon>Bacillati</taxon>
        <taxon>Actinomycetota</taxon>
        <taxon>Actinomycetes</taxon>
        <taxon>Kitasatosporales</taxon>
        <taxon>Streptomycetaceae</taxon>
        <taxon>Streptomyces</taxon>
    </lineage>
</organism>
<dbReference type="AlphaFoldDB" id="A0AAU1I2L3"/>
<evidence type="ECO:0000313" key="3">
    <source>
        <dbReference type="EMBL" id="WTP88602.1"/>
    </source>
</evidence>
<dbReference type="EMBL" id="CP108140">
    <property type="protein sequence ID" value="WTP88602.1"/>
    <property type="molecule type" value="Genomic_DNA"/>
</dbReference>
<gene>
    <name evidence="3" type="ORF">OG477_26055</name>
</gene>
<comment type="similarity">
    <text evidence="1">Belongs to the glycosyl hydrolase 16 family.</text>
</comment>
<dbReference type="GO" id="GO:0005975">
    <property type="term" value="P:carbohydrate metabolic process"/>
    <property type="evidence" value="ECO:0007669"/>
    <property type="project" value="InterPro"/>
</dbReference>
<protein>
    <submittedName>
        <fullName evidence="3">Beta-glucanase</fullName>
    </submittedName>
</protein>
<dbReference type="InterPro" id="IPR050546">
    <property type="entry name" value="Glycosyl_Hydrlase_16"/>
</dbReference>
<dbReference type="InterPro" id="IPR000757">
    <property type="entry name" value="Beta-glucanase-like"/>
</dbReference>
<name>A0AAU1I2L3_9ACTN</name>
<dbReference type="PANTHER" id="PTHR10963">
    <property type="entry name" value="GLYCOSYL HYDROLASE-RELATED"/>
    <property type="match status" value="1"/>
</dbReference>
<dbReference type="PANTHER" id="PTHR10963:SF55">
    <property type="entry name" value="GLYCOSIDE HYDROLASE FAMILY 16 PROTEIN"/>
    <property type="match status" value="1"/>
</dbReference>
<proteinExistence type="inferred from homology"/>
<dbReference type="SUPFAM" id="SSF49899">
    <property type="entry name" value="Concanavalin A-like lectins/glucanases"/>
    <property type="match status" value="1"/>
</dbReference>
<sequence length="240" mass="26481">MTTDSDVFTPAAALGRSLIWAEEFTAPVAWGARWTGDRSSAYRYCDHNPDDNKLDWLTPGAVTVSGGVATFTATPAGRTLENGRQAWHTGLLTTEYSAEEFRVRAGDYMETRVRLPCGTGAWPALWTWKDGENEVDCFEYHSDNPHLLELSNHVNHASTYHTDVDAIGPDRWVTIGTALGATCVEWYVNGDRVFSDGTGVGHGWSAYPILNLSLCAGQYHAAPCDPAPITFDVDYLRVYR</sequence>
<dbReference type="Gene3D" id="2.60.120.200">
    <property type="match status" value="1"/>
</dbReference>
<evidence type="ECO:0000259" key="2">
    <source>
        <dbReference type="PROSITE" id="PS51762"/>
    </source>
</evidence>
<feature type="domain" description="GH16" evidence="2">
    <location>
        <begin position="2"/>
        <end position="240"/>
    </location>
</feature>
<reference evidence="3" key="1">
    <citation type="submission" date="2022-10" db="EMBL/GenBank/DDBJ databases">
        <title>The complete genomes of actinobacterial strains from the NBC collection.</title>
        <authorList>
            <person name="Joergensen T.S."/>
            <person name="Alvarez Arevalo M."/>
            <person name="Sterndorff E.B."/>
            <person name="Faurdal D."/>
            <person name="Vuksanovic O."/>
            <person name="Mourched A.-S."/>
            <person name="Charusanti P."/>
            <person name="Shaw S."/>
            <person name="Blin K."/>
            <person name="Weber T."/>
        </authorList>
    </citation>
    <scope>NUCLEOTIDE SEQUENCE</scope>
    <source>
        <strain evidence="3">NBC 00180</strain>
    </source>
</reference>